<name>A0A2S7N566_9BACI</name>
<dbReference type="GO" id="GO:0042883">
    <property type="term" value="P:cysteine transport"/>
    <property type="evidence" value="ECO:0007669"/>
    <property type="project" value="InterPro"/>
</dbReference>
<dbReference type="PANTHER" id="PTHR24221">
    <property type="entry name" value="ATP-BINDING CASSETTE SUB-FAMILY B"/>
    <property type="match status" value="1"/>
</dbReference>
<dbReference type="RefSeq" id="WP_104848323.1">
    <property type="nucleotide sequence ID" value="NZ_PKOZ01000001.1"/>
</dbReference>
<feature type="transmembrane region" description="Helical" evidence="7">
    <location>
        <begin position="134"/>
        <end position="150"/>
    </location>
</feature>
<gene>
    <name evidence="10" type="primary">cydD</name>
    <name evidence="10" type="ORF">CYL18_01645</name>
</gene>
<evidence type="ECO:0000256" key="7">
    <source>
        <dbReference type="SAM" id="Phobius"/>
    </source>
</evidence>
<dbReference type="SUPFAM" id="SSF90123">
    <property type="entry name" value="ABC transporter transmembrane region"/>
    <property type="match status" value="1"/>
</dbReference>
<dbReference type="AlphaFoldDB" id="A0A2S7N566"/>
<dbReference type="Pfam" id="PF00005">
    <property type="entry name" value="ABC_tran"/>
    <property type="match status" value="1"/>
</dbReference>
<evidence type="ECO:0000313" key="11">
    <source>
        <dbReference type="Proteomes" id="UP000239663"/>
    </source>
</evidence>
<reference evidence="10 11" key="1">
    <citation type="submission" date="2017-12" db="EMBL/GenBank/DDBJ databases">
        <title>Taxonomic description and draft genome of Pradoshia cofamensis Gen. nov., sp. nov., a thermotolerant bacillale isolated from anterior gut of earthworm Eisenia fetida.</title>
        <authorList>
            <person name="Saha T."/>
            <person name="Chakraborty R."/>
        </authorList>
    </citation>
    <scope>NUCLEOTIDE SEQUENCE [LARGE SCALE GENOMIC DNA]</scope>
    <source>
        <strain evidence="10 11">EAG3</strain>
    </source>
</reference>
<evidence type="ECO:0000313" key="10">
    <source>
        <dbReference type="EMBL" id="PQD97231.1"/>
    </source>
</evidence>
<keyword evidence="3" id="KW-0547">Nucleotide-binding</keyword>
<evidence type="ECO:0000256" key="6">
    <source>
        <dbReference type="ARBA" id="ARBA00023136"/>
    </source>
</evidence>
<dbReference type="NCBIfam" id="TIGR02857">
    <property type="entry name" value="CydD"/>
    <property type="match status" value="1"/>
</dbReference>
<dbReference type="Proteomes" id="UP000239663">
    <property type="component" value="Unassembled WGS sequence"/>
</dbReference>
<evidence type="ECO:0000256" key="5">
    <source>
        <dbReference type="ARBA" id="ARBA00022989"/>
    </source>
</evidence>
<proteinExistence type="predicted"/>
<dbReference type="InterPro" id="IPR003439">
    <property type="entry name" value="ABC_transporter-like_ATP-bd"/>
</dbReference>
<keyword evidence="4" id="KW-0067">ATP-binding</keyword>
<dbReference type="GO" id="GO:0005524">
    <property type="term" value="F:ATP binding"/>
    <property type="evidence" value="ECO:0007669"/>
    <property type="project" value="UniProtKB-KW"/>
</dbReference>
<feature type="domain" description="ABC transmembrane type-1" evidence="9">
    <location>
        <begin position="16"/>
        <end position="298"/>
    </location>
</feature>
<dbReference type="PROSITE" id="PS50929">
    <property type="entry name" value="ABC_TM1F"/>
    <property type="match status" value="1"/>
</dbReference>
<dbReference type="Pfam" id="PF00664">
    <property type="entry name" value="ABC_membrane"/>
    <property type="match status" value="1"/>
</dbReference>
<dbReference type="Gene3D" id="1.20.1560.10">
    <property type="entry name" value="ABC transporter type 1, transmembrane domain"/>
    <property type="match status" value="1"/>
</dbReference>
<dbReference type="InterPro" id="IPR003593">
    <property type="entry name" value="AAA+_ATPase"/>
</dbReference>
<evidence type="ECO:0000256" key="1">
    <source>
        <dbReference type="ARBA" id="ARBA00004651"/>
    </source>
</evidence>
<keyword evidence="11" id="KW-1185">Reference proteome</keyword>
<protein>
    <submittedName>
        <fullName evidence="10">Thiol reductant ABC exporter subunit CydD</fullName>
    </submittedName>
</protein>
<keyword evidence="2 7" id="KW-0812">Transmembrane</keyword>
<evidence type="ECO:0000259" key="9">
    <source>
        <dbReference type="PROSITE" id="PS50929"/>
    </source>
</evidence>
<feature type="transmembrane region" description="Helical" evidence="7">
    <location>
        <begin position="235"/>
        <end position="260"/>
    </location>
</feature>
<dbReference type="InterPro" id="IPR039421">
    <property type="entry name" value="Type_1_exporter"/>
</dbReference>
<feature type="domain" description="ABC transporter" evidence="8">
    <location>
        <begin position="333"/>
        <end position="569"/>
    </location>
</feature>
<dbReference type="CDD" id="cd18584">
    <property type="entry name" value="ABC_6TM_AarD_CydD"/>
    <property type="match status" value="1"/>
</dbReference>
<dbReference type="InterPro" id="IPR011527">
    <property type="entry name" value="ABC1_TM_dom"/>
</dbReference>
<feature type="transmembrane region" description="Helical" evidence="7">
    <location>
        <begin position="156"/>
        <end position="177"/>
    </location>
</feature>
<dbReference type="InterPro" id="IPR027417">
    <property type="entry name" value="P-loop_NTPase"/>
</dbReference>
<evidence type="ECO:0000256" key="3">
    <source>
        <dbReference type="ARBA" id="ARBA00022741"/>
    </source>
</evidence>
<dbReference type="InterPro" id="IPR036640">
    <property type="entry name" value="ABC1_TM_sf"/>
</dbReference>
<sequence length="578" mass="64194">MTKEILNLKGIKGTLAFLFVLSLIQGAAIIMQASMLALGITNLFNGEKLSNQFLPLLLFAAAYLVRQVLVFFRDKWMERFASDSGTAIRRELLEKIFSLGPKFTQKEGTGSLVTMALEGVTQVETYLKLFLPKMMNMLLIPLMIVIYMFTLNPYSAGIVILVLPILIFFMAMLGIAAKRKADKQYESYQVLSNHFVDSLRGLETLKLLGLSKDYDKNIGTVSERYRKATMSTLRVAFLSTFALDFFTSLSIAIVALFLGLNLMEGAILLGPALTILILAPEYFLPIREFGTDYHATLDGKNSMGAIGQILAIPTREQRSGTKSIGTWSAKDSLEVNDLAVIHDDASQASLQNMSFSWKGYGKIGIVGASGAGKSTLIDVLSGFLTPASCQVKVNGEILAGFAAPAWQEQILYIPQHPYLFNDTVRNNILFYTPEATEEALQAAIDQADLRQIIDSLPNGLEEKIGEGGRMLSGGQEQRVALARAFLDSSRKILLFDEPTAHLDIETEYELKNNMLPLLDDHLVFFATHRLHWMKNMDQIIVLDQGRIAEMGTHEDLMMKQGHYYQLVQNQGGKTEAIK</sequence>
<dbReference type="SMART" id="SM00382">
    <property type="entry name" value="AAA"/>
    <property type="match status" value="1"/>
</dbReference>
<dbReference type="GO" id="GO:0005886">
    <property type="term" value="C:plasma membrane"/>
    <property type="evidence" value="ECO:0007669"/>
    <property type="project" value="UniProtKB-SubCell"/>
</dbReference>
<organism evidence="10 11">
    <name type="scientific">Pradoshia eiseniae</name>
    <dbReference type="NCBI Taxonomy" id="2064768"/>
    <lineage>
        <taxon>Bacteria</taxon>
        <taxon>Bacillati</taxon>
        <taxon>Bacillota</taxon>
        <taxon>Bacilli</taxon>
        <taxon>Bacillales</taxon>
        <taxon>Bacillaceae</taxon>
        <taxon>Pradoshia</taxon>
    </lineage>
</organism>
<dbReference type="GO" id="GO:0016887">
    <property type="term" value="F:ATP hydrolysis activity"/>
    <property type="evidence" value="ECO:0007669"/>
    <property type="project" value="InterPro"/>
</dbReference>
<dbReference type="FunFam" id="3.40.50.300:FF:001542">
    <property type="entry name" value="Thiol reductant ABC exporter subunit CydD"/>
    <property type="match status" value="1"/>
</dbReference>
<keyword evidence="5 7" id="KW-1133">Transmembrane helix</keyword>
<evidence type="ECO:0000256" key="2">
    <source>
        <dbReference type="ARBA" id="ARBA00022692"/>
    </source>
</evidence>
<dbReference type="OrthoDB" id="9806127at2"/>
<accession>A0A2S7N566</accession>
<dbReference type="PANTHER" id="PTHR24221:SF614">
    <property type="entry name" value="GLUTATHIONE_L-CYSTEINE TRANSPORT SYSTEM ATP-BINDING_PERMEASE PROTEIN CYDC"/>
    <property type="match status" value="1"/>
</dbReference>
<comment type="subcellular location">
    <subcellularLocation>
        <location evidence="1">Cell membrane</location>
        <topology evidence="1">Multi-pass membrane protein</topology>
    </subcellularLocation>
</comment>
<dbReference type="EMBL" id="PKOZ01000001">
    <property type="protein sequence ID" value="PQD97231.1"/>
    <property type="molecule type" value="Genomic_DNA"/>
</dbReference>
<evidence type="ECO:0000256" key="4">
    <source>
        <dbReference type="ARBA" id="ARBA00022840"/>
    </source>
</evidence>
<comment type="caution">
    <text evidence="10">The sequence shown here is derived from an EMBL/GenBank/DDBJ whole genome shotgun (WGS) entry which is preliminary data.</text>
</comment>
<keyword evidence="6 7" id="KW-0472">Membrane</keyword>
<dbReference type="GO" id="GO:0140359">
    <property type="term" value="F:ABC-type transporter activity"/>
    <property type="evidence" value="ECO:0007669"/>
    <property type="project" value="InterPro"/>
</dbReference>
<dbReference type="SUPFAM" id="SSF52540">
    <property type="entry name" value="P-loop containing nucleoside triphosphate hydrolases"/>
    <property type="match status" value="1"/>
</dbReference>
<dbReference type="InterPro" id="IPR014216">
    <property type="entry name" value="ABC_transptr_CydD"/>
</dbReference>
<feature type="transmembrane region" description="Helical" evidence="7">
    <location>
        <begin position="52"/>
        <end position="72"/>
    </location>
</feature>
<dbReference type="Gene3D" id="3.40.50.300">
    <property type="entry name" value="P-loop containing nucleotide triphosphate hydrolases"/>
    <property type="match status" value="1"/>
</dbReference>
<feature type="transmembrane region" description="Helical" evidence="7">
    <location>
        <begin position="266"/>
        <end position="284"/>
    </location>
</feature>
<evidence type="ECO:0000259" key="8">
    <source>
        <dbReference type="PROSITE" id="PS50893"/>
    </source>
</evidence>
<dbReference type="PROSITE" id="PS50893">
    <property type="entry name" value="ABC_TRANSPORTER_2"/>
    <property type="match status" value="1"/>
</dbReference>
<feature type="transmembrane region" description="Helical" evidence="7">
    <location>
        <begin position="15"/>
        <end position="40"/>
    </location>
</feature>
<dbReference type="GO" id="GO:0034040">
    <property type="term" value="F:ATPase-coupled lipid transmembrane transporter activity"/>
    <property type="evidence" value="ECO:0007669"/>
    <property type="project" value="TreeGrafter"/>
</dbReference>